<proteinExistence type="predicted"/>
<dbReference type="EMBL" id="JAHRIP010003251">
    <property type="protein sequence ID" value="MEQ2281308.1"/>
    <property type="molecule type" value="Genomic_DNA"/>
</dbReference>
<protein>
    <submittedName>
        <fullName evidence="1">Uncharacterized protein</fullName>
    </submittedName>
</protein>
<dbReference type="Proteomes" id="UP001469553">
    <property type="component" value="Unassembled WGS sequence"/>
</dbReference>
<name>A0ABV0XIL2_9TELE</name>
<gene>
    <name evidence="1" type="ORF">AMECASPLE_028944</name>
</gene>
<evidence type="ECO:0000313" key="2">
    <source>
        <dbReference type="Proteomes" id="UP001469553"/>
    </source>
</evidence>
<organism evidence="1 2">
    <name type="scientific">Ameca splendens</name>
    <dbReference type="NCBI Taxonomy" id="208324"/>
    <lineage>
        <taxon>Eukaryota</taxon>
        <taxon>Metazoa</taxon>
        <taxon>Chordata</taxon>
        <taxon>Craniata</taxon>
        <taxon>Vertebrata</taxon>
        <taxon>Euteleostomi</taxon>
        <taxon>Actinopterygii</taxon>
        <taxon>Neopterygii</taxon>
        <taxon>Teleostei</taxon>
        <taxon>Neoteleostei</taxon>
        <taxon>Acanthomorphata</taxon>
        <taxon>Ovalentaria</taxon>
        <taxon>Atherinomorphae</taxon>
        <taxon>Cyprinodontiformes</taxon>
        <taxon>Goodeidae</taxon>
        <taxon>Ameca</taxon>
    </lineage>
</organism>
<accession>A0ABV0XIL2</accession>
<keyword evidence="2" id="KW-1185">Reference proteome</keyword>
<comment type="caution">
    <text evidence="1">The sequence shown here is derived from an EMBL/GenBank/DDBJ whole genome shotgun (WGS) entry which is preliminary data.</text>
</comment>
<evidence type="ECO:0000313" key="1">
    <source>
        <dbReference type="EMBL" id="MEQ2281308.1"/>
    </source>
</evidence>
<sequence>MFSHKVSEDFSQSSVFSLEENTSVLHNSSIVQKYGENWKSLSHVKHNLAEVPSAPPVLLSASWQPPRPVPVLSFHPFWKHLCPKFPQIIDGLHGAIVKISCCEYFQNLLLTDT</sequence>
<reference evidence="1 2" key="1">
    <citation type="submission" date="2021-06" db="EMBL/GenBank/DDBJ databases">
        <authorList>
            <person name="Palmer J.M."/>
        </authorList>
    </citation>
    <scope>NUCLEOTIDE SEQUENCE [LARGE SCALE GENOMIC DNA]</scope>
    <source>
        <strain evidence="1 2">AS_MEX2019</strain>
        <tissue evidence="1">Muscle</tissue>
    </source>
</reference>